<protein>
    <submittedName>
        <fullName evidence="3">Uncharacterized protein</fullName>
    </submittedName>
</protein>
<name>A0ABW3MFV3_9PSEU</name>
<evidence type="ECO:0000256" key="1">
    <source>
        <dbReference type="SAM" id="MobiDB-lite"/>
    </source>
</evidence>
<dbReference type="Proteomes" id="UP001597045">
    <property type="component" value="Unassembled WGS sequence"/>
</dbReference>
<reference evidence="4" key="1">
    <citation type="journal article" date="2019" name="Int. J. Syst. Evol. Microbiol.">
        <title>The Global Catalogue of Microorganisms (GCM) 10K type strain sequencing project: providing services to taxonomists for standard genome sequencing and annotation.</title>
        <authorList>
            <consortium name="The Broad Institute Genomics Platform"/>
            <consortium name="The Broad Institute Genome Sequencing Center for Infectious Disease"/>
            <person name="Wu L."/>
            <person name="Ma J."/>
        </authorList>
    </citation>
    <scope>NUCLEOTIDE SEQUENCE [LARGE SCALE GENOMIC DNA]</scope>
    <source>
        <strain evidence="4">JCM 31486</strain>
    </source>
</reference>
<dbReference type="EMBL" id="JBHTIS010001636">
    <property type="protein sequence ID" value="MFD1048509.1"/>
    <property type="molecule type" value="Genomic_DNA"/>
</dbReference>
<feature type="chain" id="PRO_5047147760" evidence="2">
    <location>
        <begin position="25"/>
        <end position="63"/>
    </location>
</feature>
<comment type="caution">
    <text evidence="3">The sequence shown here is derived from an EMBL/GenBank/DDBJ whole genome shotgun (WGS) entry which is preliminary data.</text>
</comment>
<feature type="signal peptide" evidence="2">
    <location>
        <begin position="1"/>
        <end position="24"/>
    </location>
</feature>
<dbReference type="PROSITE" id="PS51257">
    <property type="entry name" value="PROKAR_LIPOPROTEIN"/>
    <property type="match status" value="1"/>
</dbReference>
<evidence type="ECO:0000256" key="2">
    <source>
        <dbReference type="SAM" id="SignalP"/>
    </source>
</evidence>
<keyword evidence="2" id="KW-0732">Signal</keyword>
<feature type="region of interest" description="Disordered" evidence="1">
    <location>
        <begin position="34"/>
        <end position="63"/>
    </location>
</feature>
<evidence type="ECO:0000313" key="3">
    <source>
        <dbReference type="EMBL" id="MFD1048509.1"/>
    </source>
</evidence>
<proteinExistence type="predicted"/>
<keyword evidence="4" id="KW-1185">Reference proteome</keyword>
<feature type="compositionally biased region" description="Polar residues" evidence="1">
    <location>
        <begin position="40"/>
        <end position="51"/>
    </location>
</feature>
<sequence length="63" mass="6689">MNNRQTIRTATLITATLISLTACTSGEQLVNPADIHSAAPSVQPSADTDSNPDQRRAGRTKPQ</sequence>
<organism evidence="3 4">
    <name type="scientific">Kibdelosporangium lantanae</name>
    <dbReference type="NCBI Taxonomy" id="1497396"/>
    <lineage>
        <taxon>Bacteria</taxon>
        <taxon>Bacillati</taxon>
        <taxon>Actinomycetota</taxon>
        <taxon>Actinomycetes</taxon>
        <taxon>Pseudonocardiales</taxon>
        <taxon>Pseudonocardiaceae</taxon>
        <taxon>Kibdelosporangium</taxon>
    </lineage>
</organism>
<gene>
    <name evidence="3" type="ORF">ACFQ1S_24740</name>
</gene>
<feature type="non-terminal residue" evidence="3">
    <location>
        <position position="63"/>
    </location>
</feature>
<evidence type="ECO:0000313" key="4">
    <source>
        <dbReference type="Proteomes" id="UP001597045"/>
    </source>
</evidence>
<accession>A0ABW3MFV3</accession>